<evidence type="ECO:0000256" key="2">
    <source>
        <dbReference type="ARBA" id="ARBA00022512"/>
    </source>
</evidence>
<keyword evidence="7" id="KW-0812">Transmembrane</keyword>
<dbReference type="SUPFAM" id="SSF49401">
    <property type="entry name" value="Bacterial adhesins"/>
    <property type="match status" value="1"/>
</dbReference>
<feature type="transmembrane region" description="Helical" evidence="7">
    <location>
        <begin position="396"/>
        <end position="420"/>
    </location>
</feature>
<comment type="subcellular location">
    <subcellularLocation>
        <location evidence="1">Secreted</location>
        <location evidence="1">Cell wall</location>
        <topology evidence="1">Peptidoglycan-anchor</topology>
    </subcellularLocation>
</comment>
<dbReference type="AlphaFoldDB" id="A0A1H0L0E1"/>
<organism evidence="9 10">
    <name type="scientific">Nakamurella panacisegetis</name>
    <dbReference type="NCBI Taxonomy" id="1090615"/>
    <lineage>
        <taxon>Bacteria</taxon>
        <taxon>Bacillati</taxon>
        <taxon>Actinomycetota</taxon>
        <taxon>Actinomycetes</taxon>
        <taxon>Nakamurellales</taxon>
        <taxon>Nakamurellaceae</taxon>
        <taxon>Nakamurella</taxon>
    </lineage>
</organism>
<protein>
    <recommendedName>
        <fullName evidence="8">SDR-like Ig domain-containing protein</fullName>
    </recommendedName>
</protein>
<name>A0A1H0L0E1_9ACTN</name>
<dbReference type="Proteomes" id="UP000198741">
    <property type="component" value="Chromosome I"/>
</dbReference>
<feature type="region of interest" description="Disordered" evidence="6">
    <location>
        <begin position="313"/>
        <end position="386"/>
    </location>
</feature>
<dbReference type="OrthoDB" id="5142801at2"/>
<keyword evidence="4" id="KW-0732">Signal</keyword>
<evidence type="ECO:0000256" key="7">
    <source>
        <dbReference type="SAM" id="Phobius"/>
    </source>
</evidence>
<dbReference type="STRING" id="1090615.SAMN04515671_1493"/>
<feature type="compositionally biased region" description="Low complexity" evidence="6">
    <location>
        <begin position="322"/>
        <end position="339"/>
    </location>
</feature>
<evidence type="ECO:0000256" key="3">
    <source>
        <dbReference type="ARBA" id="ARBA00022525"/>
    </source>
</evidence>
<sequence length="430" mass="43250">MEQSTYRQPSGARRFVLAIVAAVLLAAGLLVSLSGSARASVIDGAIKSVTVTPRSVTSYTDRITTNVSWCVPDGTKPGDTFSMTIPGQFSDYPTSFALKAADGSVVAAARISGDPAVATFTMSRYAATHEGICGTAFFTANIGYQTAGTTQTLTYTTSAGQTFRPTVTVPAATGIARDVPHKWGHFSDGNDQCGATAKDCVTWVFETPVGPLDGGTITDQVAATGAAWTFDCATVTASIGNATGGNNAFSQGVSYSGATVTCTDDTLKITYGAFDTNAMLQFTVKATAATANPAGNITYDNTAAFDLVGTDGEHRTVDSSTSVTSANAGGNGNGTVPVAPTAPKSSGTGSSTDISVLSTSRSSNSTSTPSGTTTSGPAAATSATTSSGTSALASTGIFGIGPMSGAAAVVLIAGGLVLMIGRRRRSAARR</sequence>
<reference evidence="9 10" key="1">
    <citation type="submission" date="2016-10" db="EMBL/GenBank/DDBJ databases">
        <authorList>
            <person name="de Groot N.N."/>
        </authorList>
    </citation>
    <scope>NUCLEOTIDE SEQUENCE [LARGE SCALE GENOMIC DNA]</scope>
    <source>
        <strain evidence="10">P4-7,KCTC 19426,CECT 7604</strain>
    </source>
</reference>
<accession>A0A1H0L0E1</accession>
<dbReference type="InterPro" id="IPR008966">
    <property type="entry name" value="Adhesion_dom_sf"/>
</dbReference>
<keyword evidence="7" id="KW-0472">Membrane</keyword>
<keyword evidence="7" id="KW-1133">Transmembrane helix</keyword>
<keyword evidence="5" id="KW-0572">Peptidoglycan-anchor</keyword>
<dbReference type="Pfam" id="PF17961">
    <property type="entry name" value="Big_8"/>
    <property type="match status" value="1"/>
</dbReference>
<feature type="compositionally biased region" description="Low complexity" evidence="6">
    <location>
        <begin position="358"/>
        <end position="386"/>
    </location>
</feature>
<dbReference type="InterPro" id="IPR041171">
    <property type="entry name" value="SDR_Ig"/>
</dbReference>
<evidence type="ECO:0000256" key="4">
    <source>
        <dbReference type="ARBA" id="ARBA00022729"/>
    </source>
</evidence>
<dbReference type="Gene3D" id="2.60.40.1280">
    <property type="match status" value="1"/>
</dbReference>
<evidence type="ECO:0000256" key="6">
    <source>
        <dbReference type="SAM" id="MobiDB-lite"/>
    </source>
</evidence>
<feature type="domain" description="SDR-like Ig" evidence="8">
    <location>
        <begin position="60"/>
        <end position="146"/>
    </location>
</feature>
<dbReference type="GO" id="GO:0007155">
    <property type="term" value="P:cell adhesion"/>
    <property type="evidence" value="ECO:0007669"/>
    <property type="project" value="InterPro"/>
</dbReference>
<feature type="compositionally biased region" description="Polar residues" evidence="6">
    <location>
        <begin position="343"/>
        <end position="357"/>
    </location>
</feature>
<evidence type="ECO:0000313" key="10">
    <source>
        <dbReference type="Proteomes" id="UP000198741"/>
    </source>
</evidence>
<proteinExistence type="predicted"/>
<keyword evidence="3" id="KW-0964">Secreted</keyword>
<dbReference type="EMBL" id="LT629710">
    <property type="protein sequence ID" value="SDO61441.1"/>
    <property type="molecule type" value="Genomic_DNA"/>
</dbReference>
<evidence type="ECO:0000256" key="1">
    <source>
        <dbReference type="ARBA" id="ARBA00004168"/>
    </source>
</evidence>
<keyword evidence="10" id="KW-1185">Reference proteome</keyword>
<keyword evidence="2" id="KW-0134">Cell wall</keyword>
<gene>
    <name evidence="9" type="ORF">SAMN04515671_1493</name>
</gene>
<dbReference type="RefSeq" id="WP_090475413.1">
    <property type="nucleotide sequence ID" value="NZ_LT629710.1"/>
</dbReference>
<evidence type="ECO:0000313" key="9">
    <source>
        <dbReference type="EMBL" id="SDO61441.1"/>
    </source>
</evidence>
<dbReference type="InterPro" id="IPR011252">
    <property type="entry name" value="Fibrogen-bd_dom1"/>
</dbReference>
<evidence type="ECO:0000259" key="8">
    <source>
        <dbReference type="Pfam" id="PF17961"/>
    </source>
</evidence>
<evidence type="ECO:0000256" key="5">
    <source>
        <dbReference type="ARBA" id="ARBA00023088"/>
    </source>
</evidence>